<evidence type="ECO:0000256" key="2">
    <source>
        <dbReference type="SAM" id="MobiDB-lite"/>
    </source>
</evidence>
<feature type="region of interest" description="Disordered" evidence="2">
    <location>
        <begin position="30"/>
        <end position="95"/>
    </location>
</feature>
<gene>
    <name evidence="3" type="ORF">HWN40_04550</name>
</gene>
<feature type="compositionally biased region" description="Polar residues" evidence="2">
    <location>
        <begin position="474"/>
        <end position="496"/>
    </location>
</feature>
<evidence type="ECO:0000256" key="1">
    <source>
        <dbReference type="SAM" id="Coils"/>
    </source>
</evidence>
<feature type="compositionally biased region" description="Basic and acidic residues" evidence="2">
    <location>
        <begin position="60"/>
        <end position="77"/>
    </location>
</feature>
<dbReference type="AlphaFoldDB" id="A0A7D5E635"/>
<reference evidence="3 4" key="1">
    <citation type="submission" date="2020-06" db="EMBL/GenBank/DDBJ databases">
        <title>Methanolobus halotolerans sp. nov., isolated from a saline lake Tus in Siberia.</title>
        <authorList>
            <person name="Shen Y."/>
            <person name="Chen S.-C."/>
            <person name="Lai M.-C."/>
            <person name="Huang H.-H."/>
            <person name="Chiu H.-H."/>
            <person name="Tang S.-L."/>
            <person name="Rogozin D.Y."/>
            <person name="Degermendzhy A.G."/>
        </authorList>
    </citation>
    <scope>NUCLEOTIDE SEQUENCE [LARGE SCALE GENOMIC DNA]</scope>
    <source>
        <strain evidence="3 4">DSM 21339</strain>
    </source>
</reference>
<protein>
    <submittedName>
        <fullName evidence="3">Uncharacterized protein</fullName>
    </submittedName>
</protein>
<keyword evidence="4" id="KW-1185">Reference proteome</keyword>
<accession>A0A7D5E635</accession>
<evidence type="ECO:0000313" key="4">
    <source>
        <dbReference type="Proteomes" id="UP000509594"/>
    </source>
</evidence>
<name>A0A7D5E635_9EURY</name>
<feature type="compositionally biased region" description="Low complexity" evidence="2">
    <location>
        <begin position="79"/>
        <end position="94"/>
    </location>
</feature>
<organism evidence="3 4">
    <name type="scientific">Methanolobus zinderi</name>
    <dbReference type="NCBI Taxonomy" id="536044"/>
    <lineage>
        <taxon>Archaea</taxon>
        <taxon>Methanobacteriati</taxon>
        <taxon>Methanobacteriota</taxon>
        <taxon>Stenosarchaea group</taxon>
        <taxon>Methanomicrobia</taxon>
        <taxon>Methanosarcinales</taxon>
        <taxon>Methanosarcinaceae</taxon>
        <taxon>Methanolobus</taxon>
    </lineage>
</organism>
<dbReference type="KEGG" id="mzi:HWN40_04550"/>
<feature type="compositionally biased region" description="Low complexity" evidence="2">
    <location>
        <begin position="445"/>
        <end position="472"/>
    </location>
</feature>
<feature type="region of interest" description="Disordered" evidence="2">
    <location>
        <begin position="393"/>
        <end position="496"/>
    </location>
</feature>
<feature type="compositionally biased region" description="Acidic residues" evidence="2">
    <location>
        <begin position="45"/>
        <end position="59"/>
    </location>
</feature>
<sequence>MGMKIFAYIAIVLMLVSVIPAVAIADSDNGQKKGIYGNSGQNTDSDSDDSSEDNDDDAGTGDKIRDRDRVNATEDAPRNAFENRGNNNNSAKANYGQTKDKFLKIKANNKNLDTAEAINATKEYLNSTIDVMIESLDDEEYIEALNAEKEDIAAASTRAELAESAKDIRDIWKDARKEKTVTKARSVNNRLNAVIRTSEAMALRLENEIKRMEQNGEDVSELEAMLEDYNALIDEAKQYQEQAREAYSGGEDQEEIIRNMNQAGESIKDANAILKKMLQALKQNREGLVVLTGDGALNAEGDGTAVISGNFTLNFTANDSMLVIKDMAQDADINTTDASFASSNVDSGNSEYNNRAFVYHNLTGDVTIEGSRLTVMIRGTDISLEADGKGTAMLSGDGSYEVNGAESSWAVPDEDEEEEESEEEEEEEEEVEESDDETEDDSYDNETSNNETNYNSSDNSSSGYEGSGNYTYDDGNNSSDEGIGNESTDSGNQTST</sequence>
<proteinExistence type="predicted"/>
<feature type="compositionally biased region" description="Acidic residues" evidence="2">
    <location>
        <begin position="412"/>
        <end position="444"/>
    </location>
</feature>
<evidence type="ECO:0000313" key="3">
    <source>
        <dbReference type="EMBL" id="QLC49573.1"/>
    </source>
</evidence>
<dbReference type="EMBL" id="CP058215">
    <property type="protein sequence ID" value="QLC49573.1"/>
    <property type="molecule type" value="Genomic_DNA"/>
</dbReference>
<dbReference type="Proteomes" id="UP000509594">
    <property type="component" value="Chromosome"/>
</dbReference>
<feature type="coiled-coil region" evidence="1">
    <location>
        <begin position="145"/>
        <end position="246"/>
    </location>
</feature>
<keyword evidence="1" id="KW-0175">Coiled coil</keyword>